<feature type="compositionally biased region" description="Acidic residues" evidence="1">
    <location>
        <begin position="157"/>
        <end position="170"/>
    </location>
</feature>
<accession>A0A1I7URZ6</accession>
<evidence type="ECO:0000313" key="3">
    <source>
        <dbReference type="WBParaSite" id="Csp11.Scaffold630.g18755.t1"/>
    </source>
</evidence>
<reference evidence="3" key="1">
    <citation type="submission" date="2016-11" db="UniProtKB">
        <authorList>
            <consortium name="WormBaseParasite"/>
        </authorList>
    </citation>
    <scope>IDENTIFICATION</scope>
</reference>
<proteinExistence type="predicted"/>
<dbReference type="AlphaFoldDB" id="A0A1I7URZ6"/>
<evidence type="ECO:0000313" key="2">
    <source>
        <dbReference type="Proteomes" id="UP000095282"/>
    </source>
</evidence>
<feature type="region of interest" description="Disordered" evidence="1">
    <location>
        <begin position="138"/>
        <end position="171"/>
    </location>
</feature>
<keyword evidence="2" id="KW-1185">Reference proteome</keyword>
<evidence type="ECO:0000256" key="1">
    <source>
        <dbReference type="SAM" id="MobiDB-lite"/>
    </source>
</evidence>
<dbReference type="WBParaSite" id="Csp11.Scaffold630.g18755.t1">
    <property type="protein sequence ID" value="Csp11.Scaffold630.g18755.t1"/>
    <property type="gene ID" value="Csp11.Scaffold630.g18755"/>
</dbReference>
<name>A0A1I7URZ6_9PELO</name>
<sequence>MPTTYSRYDDEDDLSRRIYLHRCDIVANLFSESVILFARTANRTMCSGGFITANIVNTYIEWLEIDEQRDFRGARSCHNFPSDDAVIPHKNLMEPFGIHDAFIFNRIPENWRRYFDDPHHELQEPVEIYEYYRSHEAVEEDGETEDVGTSRSASPDLFEEAGEEEEEDDAYVGGRRVRTLRGAFGKWET</sequence>
<dbReference type="Proteomes" id="UP000095282">
    <property type="component" value="Unplaced"/>
</dbReference>
<organism evidence="2 3">
    <name type="scientific">Caenorhabditis tropicalis</name>
    <dbReference type="NCBI Taxonomy" id="1561998"/>
    <lineage>
        <taxon>Eukaryota</taxon>
        <taxon>Metazoa</taxon>
        <taxon>Ecdysozoa</taxon>
        <taxon>Nematoda</taxon>
        <taxon>Chromadorea</taxon>
        <taxon>Rhabditida</taxon>
        <taxon>Rhabditina</taxon>
        <taxon>Rhabditomorpha</taxon>
        <taxon>Rhabditoidea</taxon>
        <taxon>Rhabditidae</taxon>
        <taxon>Peloderinae</taxon>
        <taxon>Caenorhabditis</taxon>
    </lineage>
</organism>
<protein>
    <submittedName>
        <fullName evidence="3">AGC-kinase C-terminal domain-containing protein</fullName>
    </submittedName>
</protein>